<dbReference type="GO" id="GO:0003861">
    <property type="term" value="F:3-isopropylmalate dehydratase activity"/>
    <property type="evidence" value="ECO:0007669"/>
    <property type="project" value="UniProtKB-UniRule"/>
</dbReference>
<keyword evidence="9 10" id="KW-0100">Branched-chain amino acid biosynthesis</keyword>
<reference evidence="12 13" key="1">
    <citation type="submission" date="2019-07" db="EMBL/GenBank/DDBJ databases">
        <title>Qingshengfaniella alkalisoli gen. nov., sp. nov., isolated from saline soil.</title>
        <authorList>
            <person name="Xu L."/>
            <person name="Huang X.-X."/>
            <person name="Sun J.-Q."/>
        </authorList>
    </citation>
    <scope>NUCLEOTIDE SEQUENCE [LARGE SCALE GENOMIC DNA]</scope>
    <source>
        <strain evidence="12 13">DSM 27279</strain>
    </source>
</reference>
<comment type="function">
    <text evidence="2 10">Catalyzes the isomerization between 2-isopropylmalate and 3-isopropylmalate, via the formation of 2-isopropylmaleate.</text>
</comment>
<dbReference type="AlphaFoldDB" id="A0A556AY19"/>
<dbReference type="InterPro" id="IPR004431">
    <property type="entry name" value="3-IsopropMal_deHydase_ssu"/>
</dbReference>
<dbReference type="Pfam" id="PF00694">
    <property type="entry name" value="Aconitase_C"/>
    <property type="match status" value="1"/>
</dbReference>
<organism evidence="12 13">
    <name type="scientific">Verticiella sediminum</name>
    <dbReference type="NCBI Taxonomy" id="1247510"/>
    <lineage>
        <taxon>Bacteria</taxon>
        <taxon>Pseudomonadati</taxon>
        <taxon>Pseudomonadota</taxon>
        <taxon>Betaproteobacteria</taxon>
        <taxon>Burkholderiales</taxon>
        <taxon>Alcaligenaceae</taxon>
        <taxon>Verticiella</taxon>
    </lineage>
</organism>
<dbReference type="HAMAP" id="MF_01031">
    <property type="entry name" value="LeuD_type1"/>
    <property type="match status" value="1"/>
</dbReference>
<dbReference type="NCBIfam" id="TIGR00171">
    <property type="entry name" value="leuD"/>
    <property type="match status" value="1"/>
</dbReference>
<dbReference type="PANTHER" id="PTHR43345:SF5">
    <property type="entry name" value="3-ISOPROPYLMALATE DEHYDRATASE SMALL SUBUNIT"/>
    <property type="match status" value="1"/>
</dbReference>
<evidence type="ECO:0000256" key="9">
    <source>
        <dbReference type="ARBA" id="ARBA00023304"/>
    </source>
</evidence>
<comment type="caution">
    <text evidence="12">The sequence shown here is derived from an EMBL/GenBank/DDBJ whole genome shotgun (WGS) entry which is preliminary data.</text>
</comment>
<dbReference type="CDD" id="cd01577">
    <property type="entry name" value="IPMI_Swivel"/>
    <property type="match status" value="1"/>
</dbReference>
<dbReference type="InterPro" id="IPR033940">
    <property type="entry name" value="IPMI_Swivel"/>
</dbReference>
<evidence type="ECO:0000256" key="7">
    <source>
        <dbReference type="ARBA" id="ARBA00022605"/>
    </source>
</evidence>
<evidence type="ECO:0000256" key="5">
    <source>
        <dbReference type="ARBA" id="ARBA00011271"/>
    </source>
</evidence>
<dbReference type="InterPro" id="IPR050075">
    <property type="entry name" value="LeuD"/>
</dbReference>
<accession>A0A556AY19</accession>
<sequence>MKPFTTVRSRAIALDLANCDTDQIVPARYLSRPRAQGFAEALFHDLRHEAGREKPDFPLNRPEWRTAELLIAGENFGCGSSRESAVWALADAGIRAVIAPSFADIFFGNAFKNGLLPIVLPADAVQGLLERVQARPTTELTVALAEQSVTCPELPVHRFEIDPLRKHMLLEGLDEIGLTLGHMDAIAAFMQRYEAGRPWLQAPSRGHPAAR</sequence>
<evidence type="ECO:0000256" key="2">
    <source>
        <dbReference type="ARBA" id="ARBA00002695"/>
    </source>
</evidence>
<keyword evidence="6 10" id="KW-0432">Leucine biosynthesis</keyword>
<dbReference type="Proteomes" id="UP000318405">
    <property type="component" value="Unassembled WGS sequence"/>
</dbReference>
<dbReference type="GO" id="GO:0009098">
    <property type="term" value="P:L-leucine biosynthetic process"/>
    <property type="evidence" value="ECO:0007669"/>
    <property type="project" value="UniProtKB-UniRule"/>
</dbReference>
<dbReference type="SUPFAM" id="SSF52016">
    <property type="entry name" value="LeuD/IlvD-like"/>
    <property type="match status" value="1"/>
</dbReference>
<dbReference type="RefSeq" id="WP_143947310.1">
    <property type="nucleotide sequence ID" value="NZ_BAABMB010000001.1"/>
</dbReference>
<keyword evidence="8 10" id="KW-0456">Lyase</keyword>
<evidence type="ECO:0000256" key="3">
    <source>
        <dbReference type="ARBA" id="ARBA00004729"/>
    </source>
</evidence>
<keyword evidence="7 10" id="KW-0028">Amino-acid biosynthesis</keyword>
<comment type="catalytic activity">
    <reaction evidence="1 10">
        <text>(2R,3S)-3-isopropylmalate = (2S)-2-isopropylmalate</text>
        <dbReference type="Rhea" id="RHEA:32287"/>
        <dbReference type="ChEBI" id="CHEBI:1178"/>
        <dbReference type="ChEBI" id="CHEBI:35121"/>
        <dbReference type="EC" id="4.2.1.33"/>
    </reaction>
</comment>
<dbReference type="EC" id="4.2.1.33" evidence="10"/>
<name>A0A556AY19_9BURK</name>
<gene>
    <name evidence="10 12" type="primary">leuD</name>
    <name evidence="12" type="ORF">FOZ76_06430</name>
</gene>
<evidence type="ECO:0000256" key="1">
    <source>
        <dbReference type="ARBA" id="ARBA00000491"/>
    </source>
</evidence>
<evidence type="ECO:0000256" key="4">
    <source>
        <dbReference type="ARBA" id="ARBA00009845"/>
    </source>
</evidence>
<comment type="pathway">
    <text evidence="3 10">Amino-acid biosynthesis; L-leucine biosynthesis; L-leucine from 3-methyl-2-oxobutanoate: step 2/4.</text>
</comment>
<dbReference type="NCBIfam" id="NF002458">
    <property type="entry name" value="PRK01641.1"/>
    <property type="match status" value="1"/>
</dbReference>
<feature type="domain" description="Aconitase A/isopropylmalate dehydratase small subunit swivel" evidence="11">
    <location>
        <begin position="1"/>
        <end position="121"/>
    </location>
</feature>
<evidence type="ECO:0000259" key="11">
    <source>
        <dbReference type="Pfam" id="PF00694"/>
    </source>
</evidence>
<evidence type="ECO:0000313" key="12">
    <source>
        <dbReference type="EMBL" id="TSH97355.1"/>
    </source>
</evidence>
<comment type="subunit">
    <text evidence="5 10">Heterodimer of LeuC and LeuD.</text>
</comment>
<evidence type="ECO:0000256" key="6">
    <source>
        <dbReference type="ARBA" id="ARBA00022430"/>
    </source>
</evidence>
<protein>
    <recommendedName>
        <fullName evidence="10">3-isopropylmalate dehydratase small subunit</fullName>
        <ecNumber evidence="10">4.2.1.33</ecNumber>
    </recommendedName>
    <alternativeName>
        <fullName evidence="10">Alpha-IPM isomerase</fullName>
        <shortName evidence="10">IPMI</shortName>
    </alternativeName>
    <alternativeName>
        <fullName evidence="10">Isopropylmalate isomerase</fullName>
    </alternativeName>
</protein>
<dbReference type="InterPro" id="IPR015928">
    <property type="entry name" value="Aconitase/3IPM_dehydase_swvl"/>
</dbReference>
<keyword evidence="13" id="KW-1185">Reference proteome</keyword>
<evidence type="ECO:0000256" key="8">
    <source>
        <dbReference type="ARBA" id="ARBA00023239"/>
    </source>
</evidence>
<comment type="similarity">
    <text evidence="4 10">Belongs to the LeuD family. LeuD type 1 subfamily.</text>
</comment>
<evidence type="ECO:0000256" key="10">
    <source>
        <dbReference type="HAMAP-Rule" id="MF_01031"/>
    </source>
</evidence>
<dbReference type="Gene3D" id="3.20.19.10">
    <property type="entry name" value="Aconitase, domain 4"/>
    <property type="match status" value="1"/>
</dbReference>
<dbReference type="UniPathway" id="UPA00048">
    <property type="reaction ID" value="UER00071"/>
</dbReference>
<dbReference type="EMBL" id="VLTJ01000010">
    <property type="protein sequence ID" value="TSH97355.1"/>
    <property type="molecule type" value="Genomic_DNA"/>
</dbReference>
<proteinExistence type="inferred from homology"/>
<evidence type="ECO:0000313" key="13">
    <source>
        <dbReference type="Proteomes" id="UP000318405"/>
    </source>
</evidence>
<dbReference type="PANTHER" id="PTHR43345">
    <property type="entry name" value="3-ISOPROPYLMALATE DEHYDRATASE SMALL SUBUNIT 2-RELATED-RELATED"/>
    <property type="match status" value="1"/>
</dbReference>
<dbReference type="FunFam" id="3.20.19.10:FF:000003">
    <property type="entry name" value="3-isopropylmalate dehydratase small subunit"/>
    <property type="match status" value="1"/>
</dbReference>
<dbReference type="InterPro" id="IPR000573">
    <property type="entry name" value="AconitaseA/IPMdHydase_ssu_swvl"/>
</dbReference>
<dbReference type="OrthoDB" id="9777465at2"/>
<dbReference type="GO" id="GO:0009316">
    <property type="term" value="C:3-isopropylmalate dehydratase complex"/>
    <property type="evidence" value="ECO:0007669"/>
    <property type="project" value="InterPro"/>
</dbReference>